<dbReference type="Pfam" id="PF11112">
    <property type="entry name" value="PyocinActivator"/>
    <property type="match status" value="1"/>
</dbReference>
<dbReference type="RefSeq" id="WP_236299201.1">
    <property type="nucleotide sequence ID" value="NZ_WKEB01000188.1"/>
</dbReference>
<protein>
    <submittedName>
        <fullName evidence="1">Transcriptional regulator</fullName>
    </submittedName>
</protein>
<evidence type="ECO:0000313" key="2">
    <source>
        <dbReference type="Proteomes" id="UP000814172"/>
    </source>
</evidence>
<dbReference type="EMBL" id="WKEW01000016">
    <property type="protein sequence ID" value="MCF5056761.1"/>
    <property type="molecule type" value="Genomic_DNA"/>
</dbReference>
<dbReference type="InterPro" id="IPR020518">
    <property type="entry name" value="Tscrpt_reg_PrtN"/>
</dbReference>
<reference evidence="1 2" key="1">
    <citation type="submission" date="2019-11" db="EMBL/GenBank/DDBJ databases">
        <title>Epiphytic Pseudomonas syringae from cherry orchards.</title>
        <authorList>
            <person name="Hulin M.T."/>
        </authorList>
    </citation>
    <scope>NUCLEOTIDE SEQUENCE [LARGE SCALE GENOMIC DNA]</scope>
    <source>
        <strain evidence="1 2">PA-6-9F</strain>
    </source>
</reference>
<gene>
    <name evidence="1" type="ORF">GIW75_07290</name>
</gene>
<keyword evidence="2" id="KW-1185">Reference proteome</keyword>
<name>A0AAW5A942_9PSED</name>
<dbReference type="Proteomes" id="UP000814172">
    <property type="component" value="Unassembled WGS sequence"/>
</dbReference>
<dbReference type="AlphaFoldDB" id="A0AAW5A942"/>
<sequence>MSDTINQLREEWSTPCPTLAAVRQRYFTHIASDRYLLRKISAGRIKLKVTRLGGSAKGTPVVYLHDLADYLDAQATKQAA</sequence>
<accession>A0AAW5A942</accession>
<dbReference type="GO" id="GO:0006355">
    <property type="term" value="P:regulation of DNA-templated transcription"/>
    <property type="evidence" value="ECO:0007669"/>
    <property type="project" value="InterPro"/>
</dbReference>
<evidence type="ECO:0000313" key="1">
    <source>
        <dbReference type="EMBL" id="MCF5056761.1"/>
    </source>
</evidence>
<proteinExistence type="predicted"/>
<comment type="caution">
    <text evidence="1">The sequence shown here is derived from an EMBL/GenBank/DDBJ whole genome shotgun (WGS) entry which is preliminary data.</text>
</comment>
<organism evidence="1 2">
    <name type="scientific">Pseudomonas proteolytica</name>
    <dbReference type="NCBI Taxonomy" id="219574"/>
    <lineage>
        <taxon>Bacteria</taxon>
        <taxon>Pseudomonadati</taxon>
        <taxon>Pseudomonadota</taxon>
        <taxon>Gammaproteobacteria</taxon>
        <taxon>Pseudomonadales</taxon>
        <taxon>Pseudomonadaceae</taxon>
        <taxon>Pseudomonas</taxon>
    </lineage>
</organism>